<dbReference type="InterPro" id="IPR006342">
    <property type="entry name" value="FkbM_mtfrase"/>
</dbReference>
<keyword evidence="8" id="KW-0677">Repeat</keyword>
<evidence type="ECO:0000313" key="14">
    <source>
        <dbReference type="Proteomes" id="UP000664882"/>
    </source>
</evidence>
<feature type="domain" description="O-GlcNAc transferase C-terminal" evidence="12">
    <location>
        <begin position="222"/>
        <end position="377"/>
    </location>
</feature>
<evidence type="ECO:0000256" key="7">
    <source>
        <dbReference type="ARBA" id="ARBA00022679"/>
    </source>
</evidence>
<evidence type="ECO:0000256" key="4">
    <source>
        <dbReference type="ARBA" id="ARBA00022475"/>
    </source>
</evidence>
<evidence type="ECO:0000256" key="9">
    <source>
        <dbReference type="ARBA" id="ARBA00022803"/>
    </source>
</evidence>
<gene>
    <name evidence="13" type="ORF">J3U76_14070</name>
</gene>
<dbReference type="SMART" id="SM00028">
    <property type="entry name" value="TPR"/>
    <property type="match status" value="3"/>
</dbReference>
<evidence type="ECO:0000256" key="6">
    <source>
        <dbReference type="ARBA" id="ARBA00022676"/>
    </source>
</evidence>
<dbReference type="GO" id="GO:0102031">
    <property type="term" value="F:4-acetamido-4,6-dideoxy-D-galactose transferase activity"/>
    <property type="evidence" value="ECO:0007669"/>
    <property type="project" value="UniProtKB-EC"/>
</dbReference>
<keyword evidence="9" id="KW-0802">TPR repeat</keyword>
<evidence type="ECO:0000256" key="1">
    <source>
        <dbReference type="ARBA" id="ARBA00004922"/>
    </source>
</evidence>
<dbReference type="RefSeq" id="WP_208006607.1">
    <property type="nucleotide sequence ID" value="NZ_JAGDFX010000024.1"/>
</dbReference>
<evidence type="ECO:0000256" key="8">
    <source>
        <dbReference type="ARBA" id="ARBA00022737"/>
    </source>
</evidence>
<dbReference type="InterPro" id="IPR011990">
    <property type="entry name" value="TPR-like_helical_dom_sf"/>
</dbReference>
<organism evidence="13 14">
    <name type="scientific">Oceanisphaera pacifica</name>
    <dbReference type="NCBI Taxonomy" id="2818389"/>
    <lineage>
        <taxon>Bacteria</taxon>
        <taxon>Pseudomonadati</taxon>
        <taxon>Pseudomonadota</taxon>
        <taxon>Gammaproteobacteria</taxon>
        <taxon>Aeromonadales</taxon>
        <taxon>Aeromonadaceae</taxon>
        <taxon>Oceanisphaera</taxon>
    </lineage>
</organism>
<accession>A0ABS3NJF8</accession>
<evidence type="ECO:0000313" key="13">
    <source>
        <dbReference type="EMBL" id="MBO1520736.1"/>
    </source>
</evidence>
<sequence length="1528" mass="173272">MKQAMSLKNQFIQIKEYLTNGQVEAALSKAEALQSQEPNNLDVLRVVAQLYEEINSLAQLQNQLELIHQQFPDELQAVLQLAKLHHRLGNNKQSLDYINQAELLAPENTSVLHHKSLIYRNTYQYNDAINYLQKIVDLGGATSAVWNNLGLVHQNIGLFDLAESYYLKAAESADRQDATAYNNQIQLNHYIPNSSSQKIFNLTTRWERKYAQHLQLVDLNTHDNTANKVLKIGLVSGGFRMHPVGQMITRILELLPQHEIELIAYSSNLQEDYITKRIKNTVSQWHTIEHLKGKKLAEKIASDDIDILFDLSGHMSGSRMTTMAMKPAPILVKWVGGLINTTGLSTMDYLLSDKIETPIGVDEWYTEKLIRMPHDYVCYEAPAYSHDVYSPPVTRNGYITLGCFNNPQKINNVVLEQWANIMHHLPNSRLFLKSFEFNSSVLVNNVTNTMAELGISAERLTLEGPSNHNELLKAYNKVDIALDPWPYSGGLTTCEAMFMGVPVVTYPGPTFAGRHSATHLTNVGLGQLVADSWDDYCNLVLNLANDIDNLTNIRKHLRNALLESPLCDAQSFARNFSNAMRAIWQRHCAEKAPAALTLDAEGQCQFADEDHPVTLQLPLPTAPATDEDFSFHLQDHIIALEHGTNLANRPYFRDFLRKGGVNYICLDPAGALSNTQQLQQTGLFQHFPLTVLGDGSKVDLKLAVNAEESTTLPLSKEYTDNTIELISCTEVASHRLDNIAGLDSLDWLILDNKHDNKIILQHGQNKLANALLIDISISFLPEHTEQVGLTTIKESLAKLGLELLTVNKKSDDADFGQAIFIPSQQKLAQLDSNQLMKLAFLLDTVYSDQDTAHKTLKFINKELANTYLHKNELMPTSFSNTHHVNTSQEDQKLKIKNGRYLNWQLDEKIVVVDIGANPIDGLPPYYNMLKSDMISLVGFEPQKEALKQLNKIKGPNELYLPYAVGDGNQATLYICQASGMTSTLKPNFDVLNQFQGYPEWAKIKEEEVIKTVRLDDLDEIKDIDWLKIDIQGGELTVFENAEEKLKNTLIIQTEVNFIQLYENQPLFAEIDQWMRNHGFILHTLLEERKRLYSPMVINNQIHNGINQLTTADAVYIKDIFSGEKSQKNELVKLAAILHHAYGSYDLAYKIIDKLDNGSSEKYLNTIPNKLNISIQKNKTLHICFNNPHVQGLIKALSSNDNNSSYEHIFLIEQSRSIPDWDIEVPKSNKCFLFKKEYDLKKVLKKCMESDVDKIIFHGLFFTWQKELLLKIKNKNISWIVWGGDLYNDLGYKKNIVKHINTIGTVADNDYKIFEKHYGVKKHLPFRYITPYDYTKLKQPSIKNKTIIIGNSGDASNEHLDILEALSKKKDIKNYKLLIPLSYNTNSNYLTKIKIKIADLNLDKNSYLITNFLPADEHFKMLANADVLVTAHNRAQAGANILASLFFGNATILKKDITIHDVKVENPGWTRLVDMNISPIDYQDFLLLDEIAMLPKPSEVELCKIKNSIISERGFNAAINIDEEFFINS</sequence>
<dbReference type="Pfam" id="PF13844">
    <property type="entry name" value="Glyco_transf_41"/>
    <property type="match status" value="2"/>
</dbReference>
<dbReference type="SUPFAM" id="SSF48452">
    <property type="entry name" value="TPR-like"/>
    <property type="match status" value="1"/>
</dbReference>
<evidence type="ECO:0000256" key="3">
    <source>
        <dbReference type="ARBA" id="ARBA00011970"/>
    </source>
</evidence>
<dbReference type="PANTHER" id="PTHR44835">
    <property type="entry name" value="UDP-N-ACETYLGLUCOSAMINE--PEPTIDE N-ACETYLGLUCOSAMINYLTRANSFERASE SPINDLY-RELATED"/>
    <property type="match status" value="1"/>
</dbReference>
<evidence type="ECO:0000259" key="12">
    <source>
        <dbReference type="Pfam" id="PF13844"/>
    </source>
</evidence>
<protein>
    <recommendedName>
        <fullName evidence="3">protein O-GlcNAc transferase</fullName>
        <ecNumber evidence="3">2.4.1.255</ecNumber>
    </recommendedName>
</protein>
<evidence type="ECO:0000256" key="2">
    <source>
        <dbReference type="ARBA" id="ARBA00005386"/>
    </source>
</evidence>
<evidence type="ECO:0000256" key="5">
    <source>
        <dbReference type="ARBA" id="ARBA00022519"/>
    </source>
</evidence>
<dbReference type="InterPro" id="IPR029489">
    <property type="entry name" value="OGT/SEC/SPY_C"/>
</dbReference>
<dbReference type="InterPro" id="IPR051939">
    <property type="entry name" value="Glycosyltr_41/O-GlcNAc_trsf"/>
</dbReference>
<dbReference type="PANTHER" id="PTHR44835:SF1">
    <property type="entry name" value="PROTEIN O-GLCNAC TRANSFERASE"/>
    <property type="match status" value="1"/>
</dbReference>
<dbReference type="InterPro" id="IPR019734">
    <property type="entry name" value="TPR_rpt"/>
</dbReference>
<evidence type="ECO:0000256" key="10">
    <source>
        <dbReference type="ARBA" id="ARBA00023136"/>
    </source>
</evidence>
<dbReference type="Proteomes" id="UP000664882">
    <property type="component" value="Unassembled WGS sequence"/>
</dbReference>
<dbReference type="NCBIfam" id="TIGR01444">
    <property type="entry name" value="fkbM_fam"/>
    <property type="match status" value="1"/>
</dbReference>
<keyword evidence="14" id="KW-1185">Reference proteome</keyword>
<feature type="domain" description="O-GlcNAc transferase C-terminal" evidence="12">
    <location>
        <begin position="400"/>
        <end position="575"/>
    </location>
</feature>
<keyword evidence="7 13" id="KW-0808">Transferase</keyword>
<evidence type="ECO:0000259" key="11">
    <source>
        <dbReference type="Pfam" id="PF05050"/>
    </source>
</evidence>
<name>A0ABS3NJF8_9GAMM</name>
<dbReference type="InterPro" id="IPR029063">
    <property type="entry name" value="SAM-dependent_MTases_sf"/>
</dbReference>
<keyword evidence="6 13" id="KW-0328">Glycosyltransferase</keyword>
<dbReference type="EC" id="2.4.1.255" evidence="3"/>
<comment type="similarity">
    <text evidence="2">Belongs to the glycosyltransferase 41 family. O-GlcNAc transferase subfamily.</text>
</comment>
<dbReference type="Gene3D" id="1.25.40.10">
    <property type="entry name" value="Tetratricopeptide repeat domain"/>
    <property type="match status" value="1"/>
</dbReference>
<dbReference type="SUPFAM" id="SSF53335">
    <property type="entry name" value="S-adenosyl-L-methionine-dependent methyltransferases"/>
    <property type="match status" value="1"/>
</dbReference>
<reference evidence="13 14" key="1">
    <citation type="submission" date="2021-03" db="EMBL/GenBank/DDBJ databases">
        <title>Oceanisphaera sp. nov., isolated from the intestine.</title>
        <authorList>
            <person name="Zhao L.-H."/>
            <person name="Shi L.-F."/>
        </authorList>
    </citation>
    <scope>NUCLEOTIDE SEQUENCE [LARGE SCALE GENOMIC DNA]</scope>
    <source>
        <strain evidence="13 14">DM8</strain>
    </source>
</reference>
<dbReference type="SUPFAM" id="SSF53756">
    <property type="entry name" value="UDP-Glycosyltransferase/glycogen phosphorylase"/>
    <property type="match status" value="2"/>
</dbReference>
<dbReference type="EMBL" id="JAGDFX010000024">
    <property type="protein sequence ID" value="MBO1520736.1"/>
    <property type="molecule type" value="Genomic_DNA"/>
</dbReference>
<feature type="domain" description="Methyltransferase FkbM" evidence="11">
    <location>
        <begin position="913"/>
        <end position="1080"/>
    </location>
</feature>
<dbReference type="Gene3D" id="3.40.50.11380">
    <property type="match status" value="1"/>
</dbReference>
<dbReference type="Pfam" id="PF05050">
    <property type="entry name" value="Methyltransf_21"/>
    <property type="match status" value="1"/>
</dbReference>
<keyword evidence="10" id="KW-0472">Membrane</keyword>
<dbReference type="Gene3D" id="3.40.50.150">
    <property type="entry name" value="Vaccinia Virus protein VP39"/>
    <property type="match status" value="1"/>
</dbReference>
<dbReference type="Pfam" id="PF13181">
    <property type="entry name" value="TPR_8"/>
    <property type="match status" value="1"/>
</dbReference>
<dbReference type="Gene3D" id="3.40.50.2000">
    <property type="entry name" value="Glycogen Phosphorylase B"/>
    <property type="match status" value="1"/>
</dbReference>
<comment type="pathway">
    <text evidence="1">Protein modification; protein glycosylation.</text>
</comment>
<dbReference type="InterPro" id="IPR009993">
    <property type="entry name" value="WecF"/>
</dbReference>
<proteinExistence type="inferred from homology"/>
<dbReference type="Pfam" id="PF07429">
    <property type="entry name" value="Glyco_transf_56"/>
    <property type="match status" value="1"/>
</dbReference>
<comment type="caution">
    <text evidence="13">The sequence shown here is derived from an EMBL/GenBank/DDBJ whole genome shotgun (WGS) entry which is preliminary data.</text>
</comment>
<keyword evidence="4" id="KW-1003">Cell membrane</keyword>
<keyword evidence="5" id="KW-0997">Cell inner membrane</keyword>